<keyword evidence="1" id="KW-0732">Signal</keyword>
<dbReference type="Pfam" id="PF18990">
    <property type="entry name" value="DUF5723"/>
    <property type="match status" value="1"/>
</dbReference>
<feature type="chain" id="PRO_5018109016" description="DUF5723 domain-containing protein" evidence="1">
    <location>
        <begin position="21"/>
        <end position="477"/>
    </location>
</feature>
<dbReference type="AlphaFoldDB" id="A0A3G2L9X2"/>
<reference evidence="3 4" key="1">
    <citation type="submission" date="2018-08" db="EMBL/GenBank/DDBJ databases">
        <title>The reduced genetic potential of extracellular carbohydrate catabolism in Euzebyella marina RN62, a Flavobacteriia bacterium isolated from the hadal water.</title>
        <authorList>
            <person name="Xue C."/>
        </authorList>
    </citation>
    <scope>NUCLEOTIDE SEQUENCE [LARGE SCALE GENOMIC DNA]</scope>
    <source>
        <strain evidence="3 4">RN62</strain>
    </source>
</reference>
<dbReference type="Proteomes" id="UP000276309">
    <property type="component" value="Chromosome"/>
</dbReference>
<feature type="signal peptide" evidence="1">
    <location>
        <begin position="1"/>
        <end position="20"/>
    </location>
</feature>
<evidence type="ECO:0000256" key="1">
    <source>
        <dbReference type="SAM" id="SignalP"/>
    </source>
</evidence>
<dbReference type="InterPro" id="IPR043781">
    <property type="entry name" value="DUF5723"/>
</dbReference>
<gene>
    <name evidence="3" type="ORF">D1013_17310</name>
</gene>
<evidence type="ECO:0000259" key="2">
    <source>
        <dbReference type="Pfam" id="PF18990"/>
    </source>
</evidence>
<dbReference type="OrthoDB" id="975426at2"/>
<organism evidence="3 4">
    <name type="scientific">Euzebyella marina</name>
    <dbReference type="NCBI Taxonomy" id="1761453"/>
    <lineage>
        <taxon>Bacteria</taxon>
        <taxon>Pseudomonadati</taxon>
        <taxon>Bacteroidota</taxon>
        <taxon>Flavobacteriia</taxon>
        <taxon>Flavobacteriales</taxon>
        <taxon>Flavobacteriaceae</taxon>
        <taxon>Euzebyella</taxon>
    </lineage>
</organism>
<sequence length="477" mass="52790">MNLKKLVFLGLFLASFVVNGQNKQILYDFSEIPQSAMVNPGVEIDFQWYAGIPVLSGVMLQAGSSGIAVDDIFANDGIDINDKIRDRAIYGMDIKDELSGTFQVEFLNLGFRGKNPDLFYTGGMYLEGDAIGYWFRDYAILAYEGNADRLNERFDLSHLKTRGELVNVLHFGLNKNVGDGLTIGGRAKIYSSIFDFNSTKNRGYFVTSPGENNIYVSTLEANMQLRTSGINSISDSFDDETTGSTILKRALLGGNLGLGFDLGFTYHLSDQLVVTGSLLDLGFIYHANDVKTFSLNGRNTVEGLEVILPDAFNDPDTDFWEDLVDEVEEFLPFEDDSNSYVSFRPTKLYGSIRYNFGEPVSGMANCDCGIKAGRSPSNRAKYVNGLGAQLYAINRPRGPQAALTAFYHRRFGNFMALKATYTVDKFTYSNVGLGINLQAGPVNFYAMADNLLAYRNIAASNYASFQLGLNIISWGKR</sequence>
<dbReference type="EMBL" id="CP032050">
    <property type="protein sequence ID" value="AYN69013.1"/>
    <property type="molecule type" value="Genomic_DNA"/>
</dbReference>
<dbReference type="KEGG" id="emar:D1013_17310"/>
<name>A0A3G2L9X2_9FLAO</name>
<accession>A0A3G2L9X2</accession>
<evidence type="ECO:0000313" key="3">
    <source>
        <dbReference type="EMBL" id="AYN69013.1"/>
    </source>
</evidence>
<feature type="domain" description="DUF5723" evidence="2">
    <location>
        <begin position="40"/>
        <end position="449"/>
    </location>
</feature>
<keyword evidence="4" id="KW-1185">Reference proteome</keyword>
<proteinExistence type="predicted"/>
<dbReference type="RefSeq" id="WP_121850020.1">
    <property type="nucleotide sequence ID" value="NZ_CP032050.1"/>
</dbReference>
<evidence type="ECO:0000313" key="4">
    <source>
        <dbReference type="Proteomes" id="UP000276309"/>
    </source>
</evidence>
<protein>
    <recommendedName>
        <fullName evidence="2">DUF5723 domain-containing protein</fullName>
    </recommendedName>
</protein>